<protein>
    <submittedName>
        <fullName evidence="1">FKBP-type peptidylprolyl isomerase</fullName>
    </submittedName>
</protein>
<dbReference type="RefSeq" id="WP_140999495.1">
    <property type="nucleotide sequence ID" value="NZ_VDCZ01000020.1"/>
</dbReference>
<accession>A0A6I4IW04</accession>
<comment type="caution">
    <text evidence="1">The sequence shown here is derived from an EMBL/GenBank/DDBJ whole genome shotgun (WGS) entry which is preliminary data.</text>
</comment>
<dbReference type="PROSITE" id="PS00018">
    <property type="entry name" value="EF_HAND_1"/>
    <property type="match status" value="1"/>
</dbReference>
<organism evidence="1 2">
    <name type="scientific">Flavobacterium profundi</name>
    <dbReference type="NCBI Taxonomy" id="1774945"/>
    <lineage>
        <taxon>Bacteria</taxon>
        <taxon>Pseudomonadati</taxon>
        <taxon>Bacteroidota</taxon>
        <taxon>Flavobacteriia</taxon>
        <taxon>Flavobacteriales</taxon>
        <taxon>Flavobacteriaceae</taxon>
        <taxon>Flavobacterium</taxon>
    </lineage>
</organism>
<sequence length="338" mass="37599">MKNILRIVIFLVLVGGTVSCKKDDGASSEIVLRDRQEVYDEDILEIEAYLKDNYLVLDADLNATVKKIDAGQTSIWDDSAYPVQSIQVKNDVRTSNFIDGVSSDVVDYKLYYIVLNEGGGANPTHVDSVFTAYKGWDLSNEVFDQNNQGIWFTYPQTTAFDPLSISGYRQILTKIKTEESSSLNGNGVVVHQNYGNVIVFIPSGLGYFNGVIAGSSYNPLAFQIKLFYRKENDHDRDRIKSNNEDLNGDGDFYNDDTDGDGIPNFLDTDDDGDGIITKMEIKKPIGESGILAYYPFNPIADDPSTTDIDETELKAIPSCSGDYTTPTRLRKHLDPSCH</sequence>
<dbReference type="OrthoDB" id="1424215at2"/>
<dbReference type="GO" id="GO:0003755">
    <property type="term" value="F:peptidyl-prolyl cis-trans isomerase activity"/>
    <property type="evidence" value="ECO:0007669"/>
    <property type="project" value="InterPro"/>
</dbReference>
<gene>
    <name evidence="1" type="ORF">GOQ30_17995</name>
</gene>
<proteinExistence type="predicted"/>
<name>A0A6I4IW04_9FLAO</name>
<keyword evidence="2" id="KW-1185">Reference proteome</keyword>
<dbReference type="PROSITE" id="PS51257">
    <property type="entry name" value="PROKAR_LIPOPROTEIN"/>
    <property type="match status" value="1"/>
</dbReference>
<reference evidence="2" key="1">
    <citation type="submission" date="2019-05" db="EMBL/GenBank/DDBJ databases">
        <title>Flavobacterium profundi sp. nov., isolated from a deep-sea seamount.</title>
        <authorList>
            <person name="Zhang D.-C."/>
        </authorList>
    </citation>
    <scope>NUCLEOTIDE SEQUENCE [LARGE SCALE GENOMIC DNA]</scope>
    <source>
        <strain evidence="2">TP390</strain>
    </source>
</reference>
<dbReference type="SUPFAM" id="SSF54534">
    <property type="entry name" value="FKBP-like"/>
    <property type="match status" value="1"/>
</dbReference>
<evidence type="ECO:0000313" key="2">
    <source>
        <dbReference type="Proteomes" id="UP000431264"/>
    </source>
</evidence>
<dbReference type="EMBL" id="WQLW01000020">
    <property type="protein sequence ID" value="MVO11066.1"/>
    <property type="molecule type" value="Genomic_DNA"/>
</dbReference>
<dbReference type="Proteomes" id="UP000431264">
    <property type="component" value="Unassembled WGS sequence"/>
</dbReference>
<dbReference type="InterPro" id="IPR018247">
    <property type="entry name" value="EF_Hand_1_Ca_BS"/>
</dbReference>
<dbReference type="Gene3D" id="3.10.50.40">
    <property type="match status" value="1"/>
</dbReference>
<evidence type="ECO:0000313" key="1">
    <source>
        <dbReference type="EMBL" id="MVO11066.1"/>
    </source>
</evidence>
<dbReference type="InterPro" id="IPR046357">
    <property type="entry name" value="PPIase_dom_sf"/>
</dbReference>
<keyword evidence="1" id="KW-0413">Isomerase</keyword>
<dbReference type="AlphaFoldDB" id="A0A6I4IW04"/>